<dbReference type="PANTHER" id="PTHR10192">
    <property type="entry name" value="MOLYBDOPTERIN BIOSYNTHESIS PROTEIN"/>
    <property type="match status" value="1"/>
</dbReference>
<evidence type="ECO:0000256" key="1">
    <source>
        <dbReference type="ARBA" id="ARBA00002901"/>
    </source>
</evidence>
<comment type="pathway">
    <text evidence="2 9">Cofactor biosynthesis; molybdopterin biosynthesis.</text>
</comment>
<dbReference type="SUPFAM" id="SSF63867">
    <property type="entry name" value="MoeA C-terminal domain-like"/>
    <property type="match status" value="1"/>
</dbReference>
<protein>
    <recommendedName>
        <fullName evidence="5 9">Molybdopterin molybdenumtransferase</fullName>
        <ecNumber evidence="4 9">2.10.1.1</ecNumber>
    </recommendedName>
</protein>
<dbReference type="CDD" id="cd00887">
    <property type="entry name" value="MoeA"/>
    <property type="match status" value="1"/>
</dbReference>
<feature type="domain" description="MoaB/Mog" evidence="10">
    <location>
        <begin position="178"/>
        <end position="318"/>
    </location>
</feature>
<dbReference type="Proteomes" id="UP001157137">
    <property type="component" value="Unassembled WGS sequence"/>
</dbReference>
<dbReference type="Gene3D" id="2.40.340.10">
    <property type="entry name" value="MoeA, C-terminal, domain IV"/>
    <property type="match status" value="1"/>
</dbReference>
<evidence type="ECO:0000313" key="13">
    <source>
        <dbReference type="Proteomes" id="UP000182589"/>
    </source>
</evidence>
<dbReference type="Gene3D" id="3.40.980.10">
    <property type="entry name" value="MoaB/Mog-like domain"/>
    <property type="match status" value="1"/>
</dbReference>
<comment type="similarity">
    <text evidence="3 9">Belongs to the MoeA family.</text>
</comment>
<accession>A0A1H2Q0I0</accession>
<dbReference type="Gene3D" id="2.170.190.11">
    <property type="entry name" value="Molybdopterin biosynthesis moea protein, domain 3"/>
    <property type="match status" value="1"/>
</dbReference>
<dbReference type="RefSeq" id="WP_006446418.1">
    <property type="nucleotide sequence ID" value="NZ_BSRA01000002.1"/>
</dbReference>
<proteinExistence type="inferred from homology"/>
<dbReference type="UniPathway" id="UPA00344"/>
<dbReference type="Pfam" id="PF03453">
    <property type="entry name" value="MoeA_N"/>
    <property type="match status" value="1"/>
</dbReference>
<dbReference type="EMBL" id="BSRA01000002">
    <property type="protein sequence ID" value="GLV12875.1"/>
    <property type="molecule type" value="Genomic_DNA"/>
</dbReference>
<dbReference type="SUPFAM" id="SSF63882">
    <property type="entry name" value="MoeA N-terminal region -like"/>
    <property type="match status" value="1"/>
</dbReference>
<reference evidence="11" key="3">
    <citation type="submission" date="2023-02" db="EMBL/GenBank/DDBJ databases">
        <title>Proposal of a novel subspecies: Alicyclobacillus hesperidum subspecies aegle.</title>
        <authorList>
            <person name="Goto K."/>
            <person name="Fujii T."/>
            <person name="Yasui K."/>
            <person name="Mochida K."/>
            <person name="Kato-Tanaka Y."/>
            <person name="Morohoshi S."/>
            <person name="An S.Y."/>
            <person name="Kasai H."/>
            <person name="Yokota A."/>
        </authorList>
    </citation>
    <scope>NUCLEOTIDE SEQUENCE</scope>
    <source>
        <strain evidence="11">DSM 12766</strain>
    </source>
</reference>
<dbReference type="SMART" id="SM00852">
    <property type="entry name" value="MoCF_biosynth"/>
    <property type="match status" value="1"/>
</dbReference>
<organism evidence="12 13">
    <name type="scientific">Alicyclobacillus hesperidum</name>
    <dbReference type="NCBI Taxonomy" id="89784"/>
    <lineage>
        <taxon>Bacteria</taxon>
        <taxon>Bacillati</taxon>
        <taxon>Bacillota</taxon>
        <taxon>Bacilli</taxon>
        <taxon>Bacillales</taxon>
        <taxon>Alicyclobacillaceae</taxon>
        <taxon>Alicyclobacillus</taxon>
    </lineage>
</organism>
<dbReference type="InterPro" id="IPR038987">
    <property type="entry name" value="MoeA-like"/>
</dbReference>
<comment type="function">
    <text evidence="1 9">Catalyzes the insertion of molybdate into adenylated molybdopterin with the concomitant release of AMP.</text>
</comment>
<evidence type="ECO:0000313" key="12">
    <source>
        <dbReference type="EMBL" id="SDW00633.1"/>
    </source>
</evidence>
<dbReference type="GO" id="GO:0046872">
    <property type="term" value="F:metal ion binding"/>
    <property type="evidence" value="ECO:0007669"/>
    <property type="project" value="UniProtKB-UniRule"/>
</dbReference>
<reference evidence="13" key="1">
    <citation type="submission" date="2016-10" db="EMBL/GenBank/DDBJ databases">
        <authorList>
            <person name="Varghese N."/>
        </authorList>
    </citation>
    <scope>NUCLEOTIDE SEQUENCE [LARGE SCALE GENOMIC DNA]</scope>
    <source>
        <strain evidence="13">DSM 12489</strain>
    </source>
</reference>
<evidence type="ECO:0000256" key="9">
    <source>
        <dbReference type="RuleBase" id="RU365090"/>
    </source>
</evidence>
<comment type="catalytic activity">
    <reaction evidence="8">
        <text>adenylyl-molybdopterin + molybdate = Mo-molybdopterin + AMP + H(+)</text>
        <dbReference type="Rhea" id="RHEA:35047"/>
        <dbReference type="ChEBI" id="CHEBI:15378"/>
        <dbReference type="ChEBI" id="CHEBI:36264"/>
        <dbReference type="ChEBI" id="CHEBI:62727"/>
        <dbReference type="ChEBI" id="CHEBI:71302"/>
        <dbReference type="ChEBI" id="CHEBI:456215"/>
        <dbReference type="EC" id="2.10.1.1"/>
    </reaction>
</comment>
<dbReference type="PANTHER" id="PTHR10192:SF5">
    <property type="entry name" value="GEPHYRIN"/>
    <property type="match status" value="1"/>
</dbReference>
<name>A0A1H2Q0I0_9BACL</name>
<dbReference type="GO" id="GO:0061599">
    <property type="term" value="F:molybdopterin molybdotransferase activity"/>
    <property type="evidence" value="ECO:0007669"/>
    <property type="project" value="UniProtKB-UniRule"/>
</dbReference>
<sequence length="407" mass="43841">MRILPFDDAWMAIQSLSAPLPPEWIEVWQATATKRRIAQDVVSAIDLPPFDRAMMDGFAIAASDLNAMEPLFIRGAVAAGDPAPITLANGDAVRVRTGAMVPSGAAAVVRQEWVDVQGETIRLLQRVRPNESIQRRGDDVRRGAPLIGAGLPLDGQTIAVLRAAGVTKVPIHRACRIAILVTGSELRTGKQPLATGQVYAASDAFLAASLSEMGAIVVDIVYLPDDFQKIRDEIERRIGAVDCILMTGGASVGDTDYAQRAIASIPGDLPIAVSRIWMRPGSPLVVRRIDTTNVFAMSGNPAACFVQFHSLILPAIRRMMGDYSACPFPYRARLMEPIRLKPLKHVRLHRAIASWQDGILTAKAQVQQSSGSISGLASTNALIRLDEDQYVPGDTVPLSFTRGLGAP</sequence>
<dbReference type="InterPro" id="IPR036688">
    <property type="entry name" value="MoeA_C_domain_IV_sf"/>
</dbReference>
<dbReference type="GO" id="GO:0006777">
    <property type="term" value="P:Mo-molybdopterin cofactor biosynthetic process"/>
    <property type="evidence" value="ECO:0007669"/>
    <property type="project" value="UniProtKB-UniRule"/>
</dbReference>
<evidence type="ECO:0000259" key="10">
    <source>
        <dbReference type="SMART" id="SM00852"/>
    </source>
</evidence>
<dbReference type="Gene3D" id="3.90.105.10">
    <property type="entry name" value="Molybdopterin biosynthesis moea protein, domain 2"/>
    <property type="match status" value="1"/>
</dbReference>
<keyword evidence="9" id="KW-0808">Transferase</keyword>
<dbReference type="Pfam" id="PF03454">
    <property type="entry name" value="MoeA_C"/>
    <property type="match status" value="1"/>
</dbReference>
<dbReference type="InterPro" id="IPR036135">
    <property type="entry name" value="MoeA_linker/N_sf"/>
</dbReference>
<keyword evidence="6 9" id="KW-0500">Molybdenum</keyword>
<dbReference type="AlphaFoldDB" id="A0A1H2Q0I0"/>
<evidence type="ECO:0000256" key="3">
    <source>
        <dbReference type="ARBA" id="ARBA00010763"/>
    </source>
</evidence>
<keyword evidence="9" id="KW-0460">Magnesium</keyword>
<dbReference type="InterPro" id="IPR036425">
    <property type="entry name" value="MoaB/Mog-like_dom_sf"/>
</dbReference>
<dbReference type="SUPFAM" id="SSF53218">
    <property type="entry name" value="Molybdenum cofactor biosynthesis proteins"/>
    <property type="match status" value="1"/>
</dbReference>
<dbReference type="EC" id="2.10.1.1" evidence="4 9"/>
<dbReference type="Pfam" id="PF00994">
    <property type="entry name" value="MoCF_biosynth"/>
    <property type="match status" value="1"/>
</dbReference>
<dbReference type="EMBL" id="FNOJ01000001">
    <property type="protein sequence ID" value="SDW00633.1"/>
    <property type="molecule type" value="Genomic_DNA"/>
</dbReference>
<dbReference type="STRING" id="89784.SAMN04489725_10115"/>
<evidence type="ECO:0000256" key="8">
    <source>
        <dbReference type="ARBA" id="ARBA00047317"/>
    </source>
</evidence>
<reference evidence="12" key="2">
    <citation type="submission" date="2016-10" db="EMBL/GenBank/DDBJ databases">
        <authorList>
            <person name="de Groot N.N."/>
        </authorList>
    </citation>
    <scope>NUCLEOTIDE SEQUENCE [LARGE SCALE GENOMIC DNA]</scope>
    <source>
        <strain evidence="12">DSM 12489</strain>
    </source>
</reference>
<dbReference type="InterPro" id="IPR005110">
    <property type="entry name" value="MoeA_linker/N"/>
</dbReference>
<evidence type="ECO:0000313" key="11">
    <source>
        <dbReference type="EMBL" id="GLV12875.1"/>
    </source>
</evidence>
<evidence type="ECO:0000256" key="7">
    <source>
        <dbReference type="ARBA" id="ARBA00023150"/>
    </source>
</evidence>
<keyword evidence="7 9" id="KW-0501">Molybdenum cofactor biosynthesis</keyword>
<evidence type="ECO:0000256" key="2">
    <source>
        <dbReference type="ARBA" id="ARBA00005046"/>
    </source>
</evidence>
<dbReference type="InterPro" id="IPR001453">
    <property type="entry name" value="MoaB/Mog_dom"/>
</dbReference>
<keyword evidence="13" id="KW-1185">Reference proteome</keyword>
<dbReference type="InterPro" id="IPR005111">
    <property type="entry name" value="MoeA_C_domain_IV"/>
</dbReference>
<evidence type="ECO:0000256" key="6">
    <source>
        <dbReference type="ARBA" id="ARBA00022505"/>
    </source>
</evidence>
<evidence type="ECO:0000256" key="5">
    <source>
        <dbReference type="ARBA" id="ARBA00021108"/>
    </source>
</evidence>
<dbReference type="GO" id="GO:0005829">
    <property type="term" value="C:cytosol"/>
    <property type="evidence" value="ECO:0007669"/>
    <property type="project" value="TreeGrafter"/>
</dbReference>
<gene>
    <name evidence="11" type="ORF">Heshes_05590</name>
    <name evidence="12" type="ORF">SAMN04489725_10115</name>
</gene>
<comment type="cofactor">
    <cofactor evidence="9">
        <name>Mg(2+)</name>
        <dbReference type="ChEBI" id="CHEBI:18420"/>
    </cofactor>
</comment>
<keyword evidence="9" id="KW-0479">Metal-binding</keyword>
<evidence type="ECO:0000256" key="4">
    <source>
        <dbReference type="ARBA" id="ARBA00013269"/>
    </source>
</evidence>
<dbReference type="Proteomes" id="UP000182589">
    <property type="component" value="Unassembled WGS sequence"/>
</dbReference>